<dbReference type="Pfam" id="PF00535">
    <property type="entry name" value="Glycos_transf_2"/>
    <property type="match status" value="1"/>
</dbReference>
<keyword evidence="2" id="KW-0328">Glycosyltransferase</keyword>
<sequence length="316" mass="33638">MTPARPAARTGVVVITRDRRERLLHTLDRLAALPERPPVAVVDNASTDGTAEAVRARHPAVTLLTPGRNLGAPGRNLGAAALTTPYVAFADDDSWWEAGALTRAARLFDTHPRLALIAAATRVGPSGRPDPLNQVLATSPLGRAPDLPGPSVLGFLACAAVVRREAFLAAGGFDALLHFGGEETLLALDLAAAGWGLAHCPQVIARHDPDPGPRTGRTARILRNELLTAWLRRPLPHALARTWALARACPADRDARTALAGTARRLPTALTRRRLLPPAVEHDLRTLEAPPAAPPRPPTSPPAPHDRVTPRESSRD</sequence>
<dbReference type="InterPro" id="IPR050834">
    <property type="entry name" value="Glycosyltransf_2"/>
</dbReference>
<organism evidence="6 7">
    <name type="scientific">Streptomyces stramineus</name>
    <dbReference type="NCBI Taxonomy" id="173861"/>
    <lineage>
        <taxon>Bacteria</taxon>
        <taxon>Bacillati</taxon>
        <taxon>Actinomycetota</taxon>
        <taxon>Actinomycetes</taxon>
        <taxon>Kitasatosporales</taxon>
        <taxon>Streptomycetaceae</taxon>
        <taxon>Streptomyces</taxon>
    </lineage>
</organism>
<feature type="domain" description="Glycosyltransferase 2-like" evidence="5">
    <location>
        <begin position="12"/>
        <end position="167"/>
    </location>
</feature>
<dbReference type="InterPro" id="IPR001173">
    <property type="entry name" value="Glyco_trans_2-like"/>
</dbReference>
<comment type="caution">
    <text evidence="6">The sequence shown here is derived from an EMBL/GenBank/DDBJ whole genome shotgun (WGS) entry which is preliminary data.</text>
</comment>
<dbReference type="PANTHER" id="PTHR43685:SF5">
    <property type="entry name" value="GLYCOSYLTRANSFERASE EPSE-RELATED"/>
    <property type="match status" value="1"/>
</dbReference>
<gene>
    <name evidence="6" type="ORF">GCM10009544_05220</name>
</gene>
<keyword evidence="3" id="KW-0808">Transferase</keyword>
<reference evidence="6 7" key="1">
    <citation type="journal article" date="2019" name="Int. J. Syst. Evol. Microbiol.">
        <title>The Global Catalogue of Microorganisms (GCM) 10K type strain sequencing project: providing services to taxonomists for standard genome sequencing and annotation.</title>
        <authorList>
            <consortium name="The Broad Institute Genomics Platform"/>
            <consortium name="The Broad Institute Genome Sequencing Center for Infectious Disease"/>
            <person name="Wu L."/>
            <person name="Ma J."/>
        </authorList>
    </citation>
    <scope>NUCLEOTIDE SEQUENCE [LARGE SCALE GENOMIC DNA]</scope>
    <source>
        <strain evidence="6 7">JCM 10649</strain>
    </source>
</reference>
<feature type="region of interest" description="Disordered" evidence="4">
    <location>
        <begin position="275"/>
        <end position="316"/>
    </location>
</feature>
<dbReference type="PANTHER" id="PTHR43685">
    <property type="entry name" value="GLYCOSYLTRANSFERASE"/>
    <property type="match status" value="1"/>
</dbReference>
<comment type="similarity">
    <text evidence="1">Belongs to the glycosyltransferase 2 family.</text>
</comment>
<evidence type="ECO:0000259" key="5">
    <source>
        <dbReference type="Pfam" id="PF00535"/>
    </source>
</evidence>
<keyword evidence="7" id="KW-1185">Reference proteome</keyword>
<evidence type="ECO:0000256" key="3">
    <source>
        <dbReference type="ARBA" id="ARBA00022679"/>
    </source>
</evidence>
<dbReference type="SUPFAM" id="SSF53448">
    <property type="entry name" value="Nucleotide-diphospho-sugar transferases"/>
    <property type="match status" value="1"/>
</dbReference>
<dbReference type="Gene3D" id="3.90.550.10">
    <property type="entry name" value="Spore Coat Polysaccharide Biosynthesis Protein SpsA, Chain A"/>
    <property type="match status" value="1"/>
</dbReference>
<evidence type="ECO:0000313" key="6">
    <source>
        <dbReference type="EMBL" id="GAA0445393.1"/>
    </source>
</evidence>
<feature type="compositionally biased region" description="Basic and acidic residues" evidence="4">
    <location>
        <begin position="304"/>
        <end position="316"/>
    </location>
</feature>
<name>A0ABN0ZEQ6_9ACTN</name>
<dbReference type="RefSeq" id="WP_344084725.1">
    <property type="nucleotide sequence ID" value="NZ_BAAAHB010000002.1"/>
</dbReference>
<accession>A0ABN0ZEQ6</accession>
<protein>
    <submittedName>
        <fullName evidence="6">Glycosyltransferase</fullName>
    </submittedName>
</protein>
<evidence type="ECO:0000256" key="1">
    <source>
        <dbReference type="ARBA" id="ARBA00006739"/>
    </source>
</evidence>
<evidence type="ECO:0000313" key="7">
    <source>
        <dbReference type="Proteomes" id="UP001499895"/>
    </source>
</evidence>
<dbReference type="Proteomes" id="UP001499895">
    <property type="component" value="Unassembled WGS sequence"/>
</dbReference>
<proteinExistence type="inferred from homology"/>
<evidence type="ECO:0000256" key="4">
    <source>
        <dbReference type="SAM" id="MobiDB-lite"/>
    </source>
</evidence>
<evidence type="ECO:0000256" key="2">
    <source>
        <dbReference type="ARBA" id="ARBA00022676"/>
    </source>
</evidence>
<feature type="compositionally biased region" description="Pro residues" evidence="4">
    <location>
        <begin position="291"/>
        <end position="303"/>
    </location>
</feature>
<dbReference type="EMBL" id="BAAAHB010000002">
    <property type="protein sequence ID" value="GAA0445393.1"/>
    <property type="molecule type" value="Genomic_DNA"/>
</dbReference>
<dbReference type="InterPro" id="IPR029044">
    <property type="entry name" value="Nucleotide-diphossugar_trans"/>
</dbReference>